<evidence type="ECO:0000313" key="3">
    <source>
        <dbReference type="EMBL" id="MFA0813251.1"/>
    </source>
</evidence>
<gene>
    <name evidence="3" type="ORF">ACCI49_20320</name>
</gene>
<evidence type="ECO:0000313" key="4">
    <source>
        <dbReference type="Proteomes" id="UP001569428"/>
    </source>
</evidence>
<comment type="similarity">
    <text evidence="1">Belongs to the Fes family.</text>
</comment>
<dbReference type="RefSeq" id="WP_371841040.1">
    <property type="nucleotide sequence ID" value="NZ_JBGMEK010000080.1"/>
</dbReference>
<dbReference type="InterPro" id="IPR021764">
    <property type="entry name" value="Enterochelin_esterase_N"/>
</dbReference>
<proteinExistence type="inferred from homology"/>
<sequence>MPSTFRAQIVPILSHPPLIYFTINANKNNLHLQFDISDVSYRLAQGLPLKTHPEGIKGDNFRLYNSTSKMMSASMLSITKSLFFSPKLKVGSKMWWDALAKQGLPLVNKKRFEKSQSTLTCLWHDPYGKKTESEIKAVYTDINSVTSRQTYHLAALTRLMRTGIWFMRLQTEIFWLGGYRLIPVTENFISSNWVEQSAANSKLEQNCRLLRNQLLTSSIPDPPNISSLKNGTWGKEFSAIYLPNTLQQEAWKNYDLVKHIEDNPVLQGHIKEESWHSQIFQVRRKVWNYTYGSPHEYQSWLLILIYAGLKVSVFWTSFFPSPQVRYISPWQLPVSPWLWCSDLIV</sequence>
<accession>A0ABV4P4G1</accession>
<keyword evidence="4" id="KW-1185">Reference proteome</keyword>
<dbReference type="Proteomes" id="UP001569428">
    <property type="component" value="Unassembled WGS sequence"/>
</dbReference>
<dbReference type="InterPro" id="IPR014756">
    <property type="entry name" value="Ig_E-set"/>
</dbReference>
<organism evidence="3 4">
    <name type="scientific">Microbulbifer epialgicus</name>
    <dbReference type="NCBI Taxonomy" id="393907"/>
    <lineage>
        <taxon>Bacteria</taxon>
        <taxon>Pseudomonadati</taxon>
        <taxon>Pseudomonadota</taxon>
        <taxon>Gammaproteobacteria</taxon>
        <taxon>Cellvibrionales</taxon>
        <taxon>Microbulbiferaceae</taxon>
        <taxon>Microbulbifer</taxon>
    </lineage>
</organism>
<reference evidence="3 4" key="1">
    <citation type="submission" date="2024-08" db="EMBL/GenBank/DDBJ databases">
        <authorList>
            <person name="Ishaq N."/>
        </authorList>
    </citation>
    <scope>NUCLEOTIDE SEQUENCE [LARGE SCALE GENOMIC DNA]</scope>
    <source>
        <strain evidence="3 4">DSM 18651</strain>
    </source>
</reference>
<name>A0ABV4P4G1_9GAMM</name>
<dbReference type="EMBL" id="JBGMEK010000080">
    <property type="protein sequence ID" value="MFA0813251.1"/>
    <property type="molecule type" value="Genomic_DNA"/>
</dbReference>
<feature type="domain" description="Enterochelin esterase N-terminal" evidence="2">
    <location>
        <begin position="119"/>
        <end position="251"/>
    </location>
</feature>
<dbReference type="Gene3D" id="2.60.40.10">
    <property type="entry name" value="Immunoglobulins"/>
    <property type="match status" value="1"/>
</dbReference>
<evidence type="ECO:0000259" key="2">
    <source>
        <dbReference type="Pfam" id="PF11806"/>
    </source>
</evidence>
<protein>
    <submittedName>
        <fullName evidence="3">Enterochelin esterase domain-containing protein</fullName>
    </submittedName>
</protein>
<dbReference type="InterPro" id="IPR013783">
    <property type="entry name" value="Ig-like_fold"/>
</dbReference>
<comment type="caution">
    <text evidence="3">The sequence shown here is derived from an EMBL/GenBank/DDBJ whole genome shotgun (WGS) entry which is preliminary data.</text>
</comment>
<dbReference type="Pfam" id="PF11806">
    <property type="entry name" value="Enterochelin_N"/>
    <property type="match status" value="1"/>
</dbReference>
<evidence type="ECO:0000256" key="1">
    <source>
        <dbReference type="ARBA" id="ARBA00024201"/>
    </source>
</evidence>
<dbReference type="SUPFAM" id="SSF81296">
    <property type="entry name" value="E set domains"/>
    <property type="match status" value="1"/>
</dbReference>